<feature type="transmembrane region" description="Helical" evidence="8">
    <location>
        <begin position="427"/>
        <end position="451"/>
    </location>
</feature>
<feature type="chain" id="PRO_5035210639" evidence="9">
    <location>
        <begin position="19"/>
        <end position="756"/>
    </location>
</feature>
<evidence type="ECO:0000256" key="3">
    <source>
        <dbReference type="ARBA" id="ARBA00022448"/>
    </source>
</evidence>
<dbReference type="GO" id="GO:0015606">
    <property type="term" value="F:spermidine transmembrane transporter activity"/>
    <property type="evidence" value="ECO:0007669"/>
    <property type="project" value="TreeGrafter"/>
</dbReference>
<organism evidence="10 11">
    <name type="scientific">Diacronema lutheri</name>
    <name type="common">Unicellular marine alga</name>
    <name type="synonym">Monochrysis lutheri</name>
    <dbReference type="NCBI Taxonomy" id="2081491"/>
    <lineage>
        <taxon>Eukaryota</taxon>
        <taxon>Haptista</taxon>
        <taxon>Haptophyta</taxon>
        <taxon>Pavlovophyceae</taxon>
        <taxon>Pavlovales</taxon>
        <taxon>Pavlovaceae</taxon>
        <taxon>Diacronema</taxon>
    </lineage>
</organism>
<feature type="transmembrane region" description="Helical" evidence="8">
    <location>
        <begin position="497"/>
        <end position="516"/>
    </location>
</feature>
<dbReference type="PANTHER" id="PTHR48086:SF10">
    <property type="entry name" value="AGR155CP"/>
    <property type="match status" value="1"/>
</dbReference>
<dbReference type="AlphaFoldDB" id="A0A8J6CFB2"/>
<evidence type="ECO:0000313" key="11">
    <source>
        <dbReference type="Proteomes" id="UP000751190"/>
    </source>
</evidence>
<comment type="subcellular location">
    <subcellularLocation>
        <location evidence="1">Membrane</location>
        <topology evidence="1">Multi-pass membrane protein</topology>
    </subcellularLocation>
</comment>
<dbReference type="InterPro" id="IPR001734">
    <property type="entry name" value="Na/solute_symporter"/>
</dbReference>
<evidence type="ECO:0000313" key="10">
    <source>
        <dbReference type="EMBL" id="KAG8468936.1"/>
    </source>
</evidence>
<dbReference type="InterPro" id="IPR050277">
    <property type="entry name" value="Sodium:Solute_Symporter"/>
</dbReference>
<keyword evidence="3" id="KW-0813">Transport</keyword>
<comment type="similarity">
    <text evidence="2 7">Belongs to the sodium:solute symporter (SSF) (TC 2.A.21) family.</text>
</comment>
<feature type="transmembrane region" description="Helical" evidence="8">
    <location>
        <begin position="458"/>
        <end position="477"/>
    </location>
</feature>
<evidence type="ECO:0000256" key="6">
    <source>
        <dbReference type="ARBA" id="ARBA00023136"/>
    </source>
</evidence>
<gene>
    <name evidence="10" type="ORF">KFE25_007454</name>
</gene>
<keyword evidence="4 8" id="KW-0812">Transmembrane</keyword>
<feature type="transmembrane region" description="Helical" evidence="8">
    <location>
        <begin position="273"/>
        <end position="294"/>
    </location>
</feature>
<keyword evidence="5 8" id="KW-1133">Transmembrane helix</keyword>
<dbReference type="Gene3D" id="3.40.30.10">
    <property type="entry name" value="Glutaredoxin"/>
    <property type="match status" value="1"/>
</dbReference>
<dbReference type="SUPFAM" id="SSF52833">
    <property type="entry name" value="Thioredoxin-like"/>
    <property type="match status" value="1"/>
</dbReference>
<feature type="transmembrane region" description="Helical" evidence="8">
    <location>
        <begin position="394"/>
        <end position="421"/>
    </location>
</feature>
<name>A0A8J6CFB2_DIALT</name>
<keyword evidence="9" id="KW-0732">Signal</keyword>
<dbReference type="OMA" id="CGWISTG"/>
<feature type="transmembrane region" description="Helical" evidence="8">
    <location>
        <begin position="566"/>
        <end position="595"/>
    </location>
</feature>
<evidence type="ECO:0000256" key="7">
    <source>
        <dbReference type="RuleBase" id="RU362091"/>
    </source>
</evidence>
<evidence type="ECO:0000256" key="2">
    <source>
        <dbReference type="ARBA" id="ARBA00006434"/>
    </source>
</evidence>
<protein>
    <submittedName>
        <fullName evidence="10">Uncharacterized protein</fullName>
    </submittedName>
</protein>
<feature type="transmembrane region" description="Helical" evidence="8">
    <location>
        <begin position="678"/>
        <end position="709"/>
    </location>
</feature>
<evidence type="ECO:0000256" key="8">
    <source>
        <dbReference type="SAM" id="Phobius"/>
    </source>
</evidence>
<dbReference type="Gene3D" id="1.20.1730.10">
    <property type="entry name" value="Sodium/glucose cotransporter"/>
    <property type="match status" value="1"/>
</dbReference>
<dbReference type="InterPro" id="IPR036249">
    <property type="entry name" value="Thioredoxin-like_sf"/>
</dbReference>
<dbReference type="PROSITE" id="PS50283">
    <property type="entry name" value="NA_SOLUT_SYMP_3"/>
    <property type="match status" value="1"/>
</dbReference>
<dbReference type="Proteomes" id="UP000751190">
    <property type="component" value="Unassembled WGS sequence"/>
</dbReference>
<evidence type="ECO:0000256" key="5">
    <source>
        <dbReference type="ARBA" id="ARBA00022989"/>
    </source>
</evidence>
<feature type="transmembrane region" description="Helical" evidence="8">
    <location>
        <begin position="537"/>
        <end position="560"/>
    </location>
</feature>
<dbReference type="CDD" id="cd02947">
    <property type="entry name" value="TRX_family"/>
    <property type="match status" value="1"/>
</dbReference>
<comment type="caution">
    <text evidence="10">The sequence shown here is derived from an EMBL/GenBank/DDBJ whole genome shotgun (WGS) entry which is preliminary data.</text>
</comment>
<evidence type="ECO:0000256" key="1">
    <source>
        <dbReference type="ARBA" id="ARBA00004141"/>
    </source>
</evidence>
<dbReference type="OrthoDB" id="6132759at2759"/>
<keyword evidence="6 8" id="KW-0472">Membrane</keyword>
<dbReference type="InterPro" id="IPR038377">
    <property type="entry name" value="Na/Glc_symporter_sf"/>
</dbReference>
<feature type="transmembrane region" description="Helical" evidence="8">
    <location>
        <begin position="315"/>
        <end position="336"/>
    </location>
</feature>
<feature type="signal peptide" evidence="9">
    <location>
        <begin position="1"/>
        <end position="18"/>
    </location>
</feature>
<feature type="transmembrane region" description="Helical" evidence="8">
    <location>
        <begin position="342"/>
        <end position="362"/>
    </location>
</feature>
<evidence type="ECO:0000256" key="9">
    <source>
        <dbReference type="SAM" id="SignalP"/>
    </source>
</evidence>
<feature type="transmembrane region" description="Helical" evidence="8">
    <location>
        <begin position="616"/>
        <end position="636"/>
    </location>
</feature>
<sequence>MVARIVLALVLAHARDLASNTCVADVPMARGIGGNSTSAAPRLLVSGAELKGLFRRGGPVLALCLQRRCPLSRAFWPAFVATSERFPHTRFVAVDVEFEFSLNAQMGISAVPHVIFATAIVGRGARANQLHVRTFPVGLDMASAEQRLTAFVQHHSGQLPESPAFASRALAQLAPTAGALSQAGHGATLLGGLWPALARREHALAGTAEGAVPGHGLEFEGFPEPPAIHWRLVASMLVIAGWAVQAVGELAVPCAPRMRELARRLRRRPLPIAASYAIVFATLAVFGVVAVAGLKMSKLSVTDKDSYFTARNSQSTFSLAMTFFASGMGAWVLFAVAEVGTYTGSLGVAGYALSAIAPLIILDRVSPFLRRELPNGVTLHDFVALRFGKSMTALLAVISAFYMFIYLVAELTSVGGAVALITGIDPLAPVLGTSLITLAYSSVGGLPVSLLTDQVQGVMVIVLVVLLCIAVFAYNPLPKDAIIDSGAADVTLGGLRTAVTLILAVTAANLFHSGYWQRVWAATDNRAMTRGVLIANGLQLVVMVLFGVIGMMAVAVYGSALFSPEYVAFLAAFFFIAELPVGWQVIAVIATVCMVASSADTLQNGLAALFAASPRVSVRSAMALTVLLNVPAIILATLQLSVLSLFILADLLAAAVCVPIGLGLWYRTHPTAALAGSAVGLLSILVVFAVSGALSGSVAVGLSGIYYAFDLSSPTLLVAFILAPALSGLVTVGGSLLVPGYRFAGFPKVDVAVTKA</sequence>
<dbReference type="GO" id="GO:0005886">
    <property type="term" value="C:plasma membrane"/>
    <property type="evidence" value="ECO:0007669"/>
    <property type="project" value="TreeGrafter"/>
</dbReference>
<keyword evidence="11" id="KW-1185">Reference proteome</keyword>
<dbReference type="PANTHER" id="PTHR48086">
    <property type="entry name" value="SODIUM/PROLINE SYMPORTER-RELATED"/>
    <property type="match status" value="1"/>
</dbReference>
<reference evidence="10" key="1">
    <citation type="submission" date="2021-05" db="EMBL/GenBank/DDBJ databases">
        <title>The genome of the haptophyte Pavlova lutheri (Diacronema luteri, Pavlovales) - a model for lipid biosynthesis in eukaryotic algae.</title>
        <authorList>
            <person name="Hulatt C.J."/>
            <person name="Posewitz M.C."/>
        </authorList>
    </citation>
    <scope>NUCLEOTIDE SEQUENCE</scope>
    <source>
        <strain evidence="10">NIVA-4/92</strain>
    </source>
</reference>
<feature type="transmembrane region" description="Helical" evidence="8">
    <location>
        <begin position="642"/>
        <end position="666"/>
    </location>
</feature>
<dbReference type="Pfam" id="PF00474">
    <property type="entry name" value="SSF"/>
    <property type="match status" value="1"/>
</dbReference>
<proteinExistence type="inferred from homology"/>
<dbReference type="EMBL" id="JAGTXO010000003">
    <property type="protein sequence ID" value="KAG8468936.1"/>
    <property type="molecule type" value="Genomic_DNA"/>
</dbReference>
<evidence type="ECO:0000256" key="4">
    <source>
        <dbReference type="ARBA" id="ARBA00022692"/>
    </source>
</evidence>
<feature type="transmembrane region" description="Helical" evidence="8">
    <location>
        <begin position="715"/>
        <end position="738"/>
    </location>
</feature>
<accession>A0A8J6CFB2</accession>